<comment type="caution">
    <text evidence="2">The sequence shown here is derived from an EMBL/GenBank/DDBJ whole genome shotgun (WGS) entry which is preliminary data.</text>
</comment>
<feature type="region of interest" description="Disordered" evidence="1">
    <location>
        <begin position="152"/>
        <end position="173"/>
    </location>
</feature>
<accession>A0A5C8PJZ5</accession>
<dbReference type="OrthoDB" id="7961152at2"/>
<protein>
    <submittedName>
        <fullName evidence="2">Uncharacterized protein</fullName>
    </submittedName>
</protein>
<proteinExistence type="predicted"/>
<name>A0A5C8PJZ5_9HYPH</name>
<evidence type="ECO:0000313" key="3">
    <source>
        <dbReference type="Proteomes" id="UP000321638"/>
    </source>
</evidence>
<dbReference type="EMBL" id="VDUZ01000020">
    <property type="protein sequence ID" value="TXL74168.1"/>
    <property type="molecule type" value="Genomic_DNA"/>
</dbReference>
<evidence type="ECO:0000313" key="2">
    <source>
        <dbReference type="EMBL" id="TXL74168.1"/>
    </source>
</evidence>
<reference evidence="2 3" key="1">
    <citation type="submission" date="2019-06" db="EMBL/GenBank/DDBJ databases">
        <title>New taxonomy in bacterial strain CC-CFT640, isolated from vineyard.</title>
        <authorList>
            <person name="Lin S.-Y."/>
            <person name="Tsai C.-F."/>
            <person name="Young C.-C."/>
        </authorList>
    </citation>
    <scope>NUCLEOTIDE SEQUENCE [LARGE SCALE GENOMIC DNA]</scope>
    <source>
        <strain evidence="2 3">CC-CFT640</strain>
    </source>
</reference>
<sequence>MAFIEAVNACAVRPEAGQSLVGRLRARIANLERILQRDSTGMVGKHVLAPMAERLKLLEKAVQRIGIQDWNCPMVGSFAREAEATCMACAHALECRCWLDGAVRPDVWRSFCPNIALFELLSHPAPGSPMSASAGVGSRIARLTRRTAAAVAARRHGPSPPVGGPNDGGFHHSADELRKMRAEASRREARAWLDAGL</sequence>
<dbReference type="AlphaFoldDB" id="A0A5C8PJZ5"/>
<evidence type="ECO:0000256" key="1">
    <source>
        <dbReference type="SAM" id="MobiDB-lite"/>
    </source>
</evidence>
<keyword evidence="3" id="KW-1185">Reference proteome</keyword>
<organism evidence="2 3">
    <name type="scientific">Vineibacter terrae</name>
    <dbReference type="NCBI Taxonomy" id="2586908"/>
    <lineage>
        <taxon>Bacteria</taxon>
        <taxon>Pseudomonadati</taxon>
        <taxon>Pseudomonadota</taxon>
        <taxon>Alphaproteobacteria</taxon>
        <taxon>Hyphomicrobiales</taxon>
        <taxon>Vineibacter</taxon>
    </lineage>
</organism>
<gene>
    <name evidence="2" type="ORF">FHP25_18390</name>
</gene>
<dbReference type="Proteomes" id="UP000321638">
    <property type="component" value="Unassembled WGS sequence"/>
</dbReference>
<dbReference type="RefSeq" id="WP_147848415.1">
    <property type="nucleotide sequence ID" value="NZ_VDUZ01000020.1"/>
</dbReference>